<sequence>MSSSLNPMFKTTRPVLRNSQQLDQPPTQKRKKRIDAKHDIRIPISHELKGRLRLLGNKQNKSLTYIGTTILTKGLRHCNFQQFRYEDSEIIVHAKVQKEIYNQIFKLAIEWDCSVRKAAHRIFFNQLMFESEVSLSEGI</sequence>
<feature type="compositionally biased region" description="Polar residues" evidence="1">
    <location>
        <begin position="17"/>
        <end position="27"/>
    </location>
</feature>
<name>A0A9X1XGM7_9BACL</name>
<gene>
    <name evidence="2" type="ORF">LCY76_23560</name>
</gene>
<evidence type="ECO:0000313" key="3">
    <source>
        <dbReference type="Proteomes" id="UP001139011"/>
    </source>
</evidence>
<dbReference type="EMBL" id="JAIWJX010000004">
    <property type="protein sequence ID" value="MCK6259550.1"/>
    <property type="molecule type" value="Genomic_DNA"/>
</dbReference>
<keyword evidence="3" id="KW-1185">Reference proteome</keyword>
<reference evidence="2" key="1">
    <citation type="submission" date="2021-09" db="EMBL/GenBank/DDBJ databases">
        <title>Genome analysis of Fictibacillus sp. KIGAM418 isolated from marine sediment.</title>
        <authorList>
            <person name="Seo M.-J."/>
            <person name="Cho E.-S."/>
            <person name="Hwang C.Y."/>
        </authorList>
    </citation>
    <scope>NUCLEOTIDE SEQUENCE</scope>
    <source>
        <strain evidence="2">KIGAM418</strain>
    </source>
</reference>
<proteinExistence type="predicted"/>
<feature type="region of interest" description="Disordered" evidence="1">
    <location>
        <begin position="1"/>
        <end position="34"/>
    </location>
</feature>
<evidence type="ECO:0000256" key="1">
    <source>
        <dbReference type="SAM" id="MobiDB-lite"/>
    </source>
</evidence>
<dbReference type="Proteomes" id="UP001139011">
    <property type="component" value="Unassembled WGS sequence"/>
</dbReference>
<protein>
    <submittedName>
        <fullName evidence="2">Uncharacterized protein</fullName>
    </submittedName>
</protein>
<accession>A0A9X1XGM7</accession>
<dbReference type="AlphaFoldDB" id="A0A9X1XGM7"/>
<evidence type="ECO:0000313" key="2">
    <source>
        <dbReference type="EMBL" id="MCK6259550.1"/>
    </source>
</evidence>
<comment type="caution">
    <text evidence="2">The sequence shown here is derived from an EMBL/GenBank/DDBJ whole genome shotgun (WGS) entry which is preliminary data.</text>
</comment>
<organism evidence="2 3">
    <name type="scientific">Fictibacillus marinisediminis</name>
    <dbReference type="NCBI Taxonomy" id="2878389"/>
    <lineage>
        <taxon>Bacteria</taxon>
        <taxon>Bacillati</taxon>
        <taxon>Bacillota</taxon>
        <taxon>Bacilli</taxon>
        <taxon>Bacillales</taxon>
        <taxon>Fictibacillaceae</taxon>
        <taxon>Fictibacillus</taxon>
    </lineage>
</organism>
<dbReference type="RefSeq" id="WP_248254914.1">
    <property type="nucleotide sequence ID" value="NZ_JAIWJX010000004.1"/>
</dbReference>